<accession>A0ABU0LVE8</accession>
<protein>
    <submittedName>
        <fullName evidence="2">Cytochrome c-type biogenesis protein CcmH/NrfF</fullName>
    </submittedName>
</protein>
<evidence type="ECO:0000256" key="1">
    <source>
        <dbReference type="SAM" id="Phobius"/>
    </source>
</evidence>
<keyword evidence="1" id="KW-0812">Transmembrane</keyword>
<sequence length="39" mass="4043">MTTADFLLLMLMPVGALVVGGIVYLVASRGHHPHAGPAE</sequence>
<feature type="transmembrane region" description="Helical" evidence="1">
    <location>
        <begin position="6"/>
        <end position="27"/>
    </location>
</feature>
<keyword evidence="3" id="KW-1185">Reference proteome</keyword>
<proteinExistence type="predicted"/>
<dbReference type="Proteomes" id="UP001235094">
    <property type="component" value="Unassembled WGS sequence"/>
</dbReference>
<reference evidence="2 3" key="1">
    <citation type="submission" date="2023-07" db="EMBL/GenBank/DDBJ databases">
        <title>Genomic Encyclopedia of Type Strains, Phase IV (KMG-IV): sequencing the most valuable type-strain genomes for metagenomic binning, comparative biology and taxonomic classification.</title>
        <authorList>
            <person name="Goeker M."/>
        </authorList>
    </citation>
    <scope>NUCLEOTIDE SEQUENCE [LARGE SCALE GENOMIC DNA]</scope>
    <source>
        <strain evidence="2 3">DSM 15561</strain>
    </source>
</reference>
<keyword evidence="1" id="KW-0472">Membrane</keyword>
<evidence type="ECO:0000313" key="2">
    <source>
        <dbReference type="EMBL" id="MDQ0512712.1"/>
    </source>
</evidence>
<name>A0ABU0LVE8_9HYPH</name>
<evidence type="ECO:0000313" key="3">
    <source>
        <dbReference type="Proteomes" id="UP001235094"/>
    </source>
</evidence>
<organism evidence="2 3">
    <name type="scientific">Ancylobacter amanitiformis</name>
    <dbReference type="NCBI Taxonomy" id="217069"/>
    <lineage>
        <taxon>Bacteria</taxon>
        <taxon>Pseudomonadati</taxon>
        <taxon>Pseudomonadota</taxon>
        <taxon>Alphaproteobacteria</taxon>
        <taxon>Hyphomicrobiales</taxon>
        <taxon>Xanthobacteraceae</taxon>
        <taxon>Ancylobacter</taxon>
    </lineage>
</organism>
<keyword evidence="1" id="KW-1133">Transmembrane helix</keyword>
<dbReference type="EMBL" id="JAUSVR010000015">
    <property type="protein sequence ID" value="MDQ0512712.1"/>
    <property type="molecule type" value="Genomic_DNA"/>
</dbReference>
<gene>
    <name evidence="2" type="ORF">QOZ99_003624</name>
</gene>
<comment type="caution">
    <text evidence="2">The sequence shown here is derived from an EMBL/GenBank/DDBJ whole genome shotgun (WGS) entry which is preliminary data.</text>
</comment>